<reference evidence="2" key="1">
    <citation type="submission" date="2009-12" db="EMBL/GenBank/DDBJ databases">
        <title>Complete sequence of Treponema azotonutricium strain ZAS-9.</title>
        <authorList>
            <person name="Tetu S.G."/>
            <person name="Matson E."/>
            <person name="Ren Q."/>
            <person name="Seshadri R."/>
            <person name="Elbourne L."/>
            <person name="Hassan K.A."/>
            <person name="Durkin A."/>
            <person name="Radune D."/>
            <person name="Mohamoud Y."/>
            <person name="Shay R."/>
            <person name="Jin S."/>
            <person name="Zhang X."/>
            <person name="Lucey K."/>
            <person name="Ballor N.R."/>
            <person name="Ottesen E."/>
            <person name="Rosenthal R."/>
            <person name="Allen A."/>
            <person name="Leadbetter J.R."/>
            <person name="Paulsen I.T."/>
        </authorList>
    </citation>
    <scope>NUCLEOTIDE SEQUENCE [LARGE SCALE GENOMIC DNA]</scope>
    <source>
        <strain evidence="2">ATCC BAA-888 / DSM 13862 / ZAS-9</strain>
    </source>
</reference>
<reference evidence="1 2" key="2">
    <citation type="journal article" date="2011" name="ISME J.">
        <title>RNA-seq reveals cooperative metabolic interactions between two termite-gut spirochete species in co-culture.</title>
        <authorList>
            <person name="Rosenthal A.Z."/>
            <person name="Matson E.G."/>
            <person name="Eldar A."/>
            <person name="Leadbetter J.R."/>
        </authorList>
    </citation>
    <scope>NUCLEOTIDE SEQUENCE [LARGE SCALE GENOMIC DNA]</scope>
    <source>
        <strain evidence="2">ATCC BAA-888 / DSM 13862 / ZAS-9</strain>
    </source>
</reference>
<dbReference type="HOGENOM" id="CLU_2426097_0_0_12"/>
<name>F5YFQ6_LEAAZ</name>
<sequence>MRSYDKNAILAVYGNWQYRKEEGSTTSKIFTIGYDIEDNVIFGTDCSSKYRSSYTREILAMDKDALDAVSVSAENREKYYSRNVLRFLGRG</sequence>
<protein>
    <submittedName>
        <fullName evidence="1">Uncharacterized protein</fullName>
    </submittedName>
</protein>
<accession>F5YFQ6</accession>
<evidence type="ECO:0000313" key="2">
    <source>
        <dbReference type="Proteomes" id="UP000009222"/>
    </source>
</evidence>
<organism evidence="1 2">
    <name type="scientific">Leadbettera azotonutricia (strain ATCC BAA-888 / DSM 13862 / ZAS-9)</name>
    <name type="common">Treponema azotonutricium</name>
    <dbReference type="NCBI Taxonomy" id="545695"/>
    <lineage>
        <taxon>Bacteria</taxon>
        <taxon>Pseudomonadati</taxon>
        <taxon>Spirochaetota</taxon>
        <taxon>Spirochaetia</taxon>
        <taxon>Spirochaetales</taxon>
        <taxon>Breznakiellaceae</taxon>
        <taxon>Leadbettera</taxon>
    </lineage>
</organism>
<dbReference type="Proteomes" id="UP000009222">
    <property type="component" value="Chromosome"/>
</dbReference>
<dbReference type="RefSeq" id="WP_015713058.1">
    <property type="nucleotide sequence ID" value="NC_015577.1"/>
</dbReference>
<evidence type="ECO:0000313" key="1">
    <source>
        <dbReference type="EMBL" id="AEF80837.1"/>
    </source>
</evidence>
<dbReference type="InterPro" id="IPR032466">
    <property type="entry name" value="Metal_Hydrolase"/>
</dbReference>
<keyword evidence="2" id="KW-1185">Reference proteome</keyword>
<proteinExistence type="predicted"/>
<dbReference type="AlphaFoldDB" id="F5YFQ6"/>
<dbReference type="InParanoid" id="F5YFQ6"/>
<dbReference type="EMBL" id="CP001841">
    <property type="protein sequence ID" value="AEF80837.1"/>
    <property type="molecule type" value="Genomic_DNA"/>
</dbReference>
<dbReference type="KEGG" id="taz:TREAZ_2464"/>
<gene>
    <name evidence="1" type="ordered locus">TREAZ_2464</name>
</gene>
<dbReference type="STRING" id="545695.TREAZ_2464"/>
<dbReference type="SUPFAM" id="SSF51556">
    <property type="entry name" value="Metallo-dependent hydrolases"/>
    <property type="match status" value="1"/>
</dbReference>